<protein>
    <submittedName>
        <fullName evidence="2">Uncharacterized protein</fullName>
    </submittedName>
</protein>
<gene>
    <name evidence="2" type="ORF">LCGC14_2854010</name>
</gene>
<sequence length="148" mass="16128">MTIVANTFDMRTIPSAGKEWHVSLQSEDLRGCEAIKAAESGHSHYITKLAIRNDKTSLMDVSIGSGGDEGGTSELEKMLMEEEADGVSDEDAGAAHPGSAADADLINELKAEVEELKKQYQAIKSEISKIKEQIRPVLKLMKKKKKAK</sequence>
<evidence type="ECO:0000313" key="2">
    <source>
        <dbReference type="EMBL" id="KKK77397.1"/>
    </source>
</evidence>
<evidence type="ECO:0000256" key="1">
    <source>
        <dbReference type="SAM" id="MobiDB-lite"/>
    </source>
</evidence>
<accession>A0A0F8Y7K4</accession>
<feature type="region of interest" description="Disordered" evidence="1">
    <location>
        <begin position="81"/>
        <end position="101"/>
    </location>
</feature>
<name>A0A0F8Y7K4_9ZZZZ</name>
<comment type="caution">
    <text evidence="2">The sequence shown here is derived from an EMBL/GenBank/DDBJ whole genome shotgun (WGS) entry which is preliminary data.</text>
</comment>
<dbReference type="EMBL" id="LAZR01054975">
    <property type="protein sequence ID" value="KKK77397.1"/>
    <property type="molecule type" value="Genomic_DNA"/>
</dbReference>
<reference evidence="2" key="1">
    <citation type="journal article" date="2015" name="Nature">
        <title>Complex archaea that bridge the gap between prokaryotes and eukaryotes.</title>
        <authorList>
            <person name="Spang A."/>
            <person name="Saw J.H."/>
            <person name="Jorgensen S.L."/>
            <person name="Zaremba-Niedzwiedzka K."/>
            <person name="Martijn J."/>
            <person name="Lind A.E."/>
            <person name="van Eijk R."/>
            <person name="Schleper C."/>
            <person name="Guy L."/>
            <person name="Ettema T.J."/>
        </authorList>
    </citation>
    <scope>NUCLEOTIDE SEQUENCE</scope>
</reference>
<proteinExistence type="predicted"/>
<dbReference type="AlphaFoldDB" id="A0A0F8Y7K4"/>
<feature type="compositionally biased region" description="Acidic residues" evidence="1">
    <location>
        <begin position="81"/>
        <end position="92"/>
    </location>
</feature>
<organism evidence="2">
    <name type="scientific">marine sediment metagenome</name>
    <dbReference type="NCBI Taxonomy" id="412755"/>
    <lineage>
        <taxon>unclassified sequences</taxon>
        <taxon>metagenomes</taxon>
        <taxon>ecological metagenomes</taxon>
    </lineage>
</organism>